<evidence type="ECO:0000256" key="1">
    <source>
        <dbReference type="SAM" id="Phobius"/>
    </source>
</evidence>
<protein>
    <submittedName>
        <fullName evidence="2">Uncharacterized protein</fullName>
    </submittedName>
</protein>
<accession>A0AA40AEA0</accession>
<keyword evidence="1" id="KW-0472">Membrane</keyword>
<dbReference type="EMBL" id="JAUKTV010000015">
    <property type="protein sequence ID" value="KAK0714281.1"/>
    <property type="molecule type" value="Genomic_DNA"/>
</dbReference>
<evidence type="ECO:0000313" key="2">
    <source>
        <dbReference type="EMBL" id="KAK0714281.1"/>
    </source>
</evidence>
<reference evidence="2" key="1">
    <citation type="submission" date="2023-06" db="EMBL/GenBank/DDBJ databases">
        <title>Genome-scale phylogeny and comparative genomics of the fungal order Sordariales.</title>
        <authorList>
            <consortium name="Lawrence Berkeley National Laboratory"/>
            <person name="Hensen N."/>
            <person name="Bonometti L."/>
            <person name="Westerberg I."/>
            <person name="Brannstrom I.O."/>
            <person name="Guillou S."/>
            <person name="Cros-Aarteil S."/>
            <person name="Calhoun S."/>
            <person name="Haridas S."/>
            <person name="Kuo A."/>
            <person name="Mondo S."/>
            <person name="Pangilinan J."/>
            <person name="Riley R."/>
            <person name="Labutti K."/>
            <person name="Andreopoulos B."/>
            <person name="Lipzen A."/>
            <person name="Chen C."/>
            <person name="Yanf M."/>
            <person name="Daum C."/>
            <person name="Ng V."/>
            <person name="Clum A."/>
            <person name="Steindorff A."/>
            <person name="Ohm R."/>
            <person name="Martin F."/>
            <person name="Silar P."/>
            <person name="Natvig D."/>
            <person name="Lalanne C."/>
            <person name="Gautier V."/>
            <person name="Ament-Velasquez S.L."/>
            <person name="Kruys A."/>
            <person name="Hutchinson M.I."/>
            <person name="Powell A.J."/>
            <person name="Barry K."/>
            <person name="Miller A.N."/>
            <person name="Grigoriev I.V."/>
            <person name="Debuchy R."/>
            <person name="Gladieux P."/>
            <person name="Thoren M.H."/>
            <person name="Johannesson H."/>
        </authorList>
    </citation>
    <scope>NUCLEOTIDE SEQUENCE</scope>
    <source>
        <strain evidence="2">CBS 540.89</strain>
    </source>
</reference>
<dbReference type="AlphaFoldDB" id="A0AA40AEA0"/>
<keyword evidence="1" id="KW-1133">Transmembrane helix</keyword>
<feature type="transmembrane region" description="Helical" evidence="1">
    <location>
        <begin position="26"/>
        <end position="44"/>
    </location>
</feature>
<name>A0AA40AEA0_9PEZI</name>
<keyword evidence="1" id="KW-0812">Transmembrane</keyword>
<gene>
    <name evidence="2" type="ORF">B0T21DRAFT_375561</name>
</gene>
<keyword evidence="3" id="KW-1185">Reference proteome</keyword>
<dbReference type="Proteomes" id="UP001172159">
    <property type="component" value="Unassembled WGS sequence"/>
</dbReference>
<evidence type="ECO:0000313" key="3">
    <source>
        <dbReference type="Proteomes" id="UP001172159"/>
    </source>
</evidence>
<feature type="transmembrane region" description="Helical" evidence="1">
    <location>
        <begin position="6"/>
        <end position="21"/>
    </location>
</feature>
<proteinExistence type="predicted"/>
<organism evidence="2 3">
    <name type="scientific">Apiosordaria backusii</name>
    <dbReference type="NCBI Taxonomy" id="314023"/>
    <lineage>
        <taxon>Eukaryota</taxon>
        <taxon>Fungi</taxon>
        <taxon>Dikarya</taxon>
        <taxon>Ascomycota</taxon>
        <taxon>Pezizomycotina</taxon>
        <taxon>Sordariomycetes</taxon>
        <taxon>Sordariomycetidae</taxon>
        <taxon>Sordariales</taxon>
        <taxon>Lasiosphaeriaceae</taxon>
        <taxon>Apiosordaria</taxon>
    </lineage>
</organism>
<sequence>MMPNPWVGRICGLFLFGLLGLQRRTVLIYTSILGLFCSGIQYWASVLGFKGVSEVHNGCSTPL</sequence>
<comment type="caution">
    <text evidence="2">The sequence shown here is derived from an EMBL/GenBank/DDBJ whole genome shotgun (WGS) entry which is preliminary data.</text>
</comment>